<proteinExistence type="predicted"/>
<evidence type="ECO:0000313" key="3">
    <source>
        <dbReference type="EMBL" id="CAG7732263.1"/>
    </source>
</evidence>
<sequence>MVLIIKMLVMSLLKEITDYKVSSVLNNDRKQFGKKYLFDGNDETCWNSDQGVPQWVQFGFSTPRTISKVKLQFQGGFVGKQCVLEAVTGQSNDGDCKFEFFPADVNSLQEFVCSSPITSQKFRLTFRSSTDFYGRIILYHFQILE</sequence>
<feature type="signal peptide" evidence="1">
    <location>
        <begin position="1"/>
        <end position="18"/>
    </location>
</feature>
<feature type="chain" id="PRO_5035233204" description="F5/8 type C domain-containing protein" evidence="1">
    <location>
        <begin position="19"/>
        <end position="145"/>
    </location>
</feature>
<dbReference type="InterPro" id="IPR000421">
    <property type="entry name" value="FA58C"/>
</dbReference>
<comment type="caution">
    <text evidence="3">The sequence shown here is derived from an EMBL/GenBank/DDBJ whole genome shotgun (WGS) entry which is preliminary data.</text>
</comment>
<dbReference type="EMBL" id="CAJVCH010227608">
    <property type="protein sequence ID" value="CAG7732263.1"/>
    <property type="molecule type" value="Genomic_DNA"/>
</dbReference>
<keyword evidence="1" id="KW-0732">Signal</keyword>
<dbReference type="OrthoDB" id="10250488at2759"/>
<feature type="domain" description="F5/8 type C" evidence="2">
    <location>
        <begin position="28"/>
        <end position="130"/>
    </location>
</feature>
<dbReference type="Pfam" id="PF00754">
    <property type="entry name" value="F5_F8_type_C"/>
    <property type="match status" value="1"/>
</dbReference>
<accession>A0A8J2K305</accession>
<gene>
    <name evidence="3" type="ORF">AFUS01_LOCUS20786</name>
</gene>
<protein>
    <recommendedName>
        <fullName evidence="2">F5/8 type C domain-containing protein</fullName>
    </recommendedName>
</protein>
<dbReference type="AlphaFoldDB" id="A0A8J2K305"/>
<dbReference type="Proteomes" id="UP000708208">
    <property type="component" value="Unassembled WGS sequence"/>
</dbReference>
<name>A0A8J2K305_9HEXA</name>
<organism evidence="3 4">
    <name type="scientific">Allacma fusca</name>
    <dbReference type="NCBI Taxonomy" id="39272"/>
    <lineage>
        <taxon>Eukaryota</taxon>
        <taxon>Metazoa</taxon>
        <taxon>Ecdysozoa</taxon>
        <taxon>Arthropoda</taxon>
        <taxon>Hexapoda</taxon>
        <taxon>Collembola</taxon>
        <taxon>Symphypleona</taxon>
        <taxon>Sminthuridae</taxon>
        <taxon>Allacma</taxon>
    </lineage>
</organism>
<evidence type="ECO:0000313" key="4">
    <source>
        <dbReference type="Proteomes" id="UP000708208"/>
    </source>
</evidence>
<reference evidence="3" key="1">
    <citation type="submission" date="2021-06" db="EMBL/GenBank/DDBJ databases">
        <authorList>
            <person name="Hodson N. C."/>
            <person name="Mongue J. A."/>
            <person name="Jaron S. K."/>
        </authorList>
    </citation>
    <scope>NUCLEOTIDE SEQUENCE</scope>
</reference>
<evidence type="ECO:0000259" key="2">
    <source>
        <dbReference type="Pfam" id="PF00754"/>
    </source>
</evidence>
<evidence type="ECO:0000256" key="1">
    <source>
        <dbReference type="SAM" id="SignalP"/>
    </source>
</evidence>
<keyword evidence="4" id="KW-1185">Reference proteome</keyword>